<comment type="caution">
    <text evidence="1">The sequence shown here is derived from an EMBL/GenBank/DDBJ whole genome shotgun (WGS) entry which is preliminary data.</text>
</comment>
<sequence>MSMGRLGLLPVSSDSVQYCRTLIMFSPAQNGVVYVSALPR</sequence>
<name>A0ABC9NRR6_ESCAT</name>
<proteinExistence type="predicted"/>
<evidence type="ECO:0000313" key="2">
    <source>
        <dbReference type="Proteomes" id="UP000003042"/>
    </source>
</evidence>
<dbReference type="EMBL" id="ABKX01000003">
    <property type="protein sequence ID" value="EDS92902.1"/>
    <property type="molecule type" value="Genomic_DNA"/>
</dbReference>
<organism evidence="1 2">
    <name type="scientific">Escherichia albertii (strain TW07627)</name>
    <dbReference type="NCBI Taxonomy" id="502347"/>
    <lineage>
        <taxon>Bacteria</taxon>
        <taxon>Pseudomonadati</taxon>
        <taxon>Pseudomonadota</taxon>
        <taxon>Gammaproteobacteria</taxon>
        <taxon>Enterobacterales</taxon>
        <taxon>Enterobacteriaceae</taxon>
        <taxon>Escherichia</taxon>
    </lineage>
</organism>
<accession>A0ABC9NRR6</accession>
<dbReference type="AlphaFoldDB" id="A0ABC9NRR6"/>
<protein>
    <submittedName>
        <fullName evidence="1">Uncharacterized protein</fullName>
    </submittedName>
</protein>
<reference evidence="1 2" key="1">
    <citation type="submission" date="2008-02" db="EMBL/GenBank/DDBJ databases">
        <title>Annotation of Escherichia albertii TW07627.</title>
        <authorList>
            <person name="Sutton G."/>
            <person name="Whittam T.S."/>
            <person name="Sebastian Y."/>
        </authorList>
    </citation>
    <scope>NUCLEOTIDE SEQUENCE [LARGE SCALE GENOMIC DNA]</scope>
    <source>
        <strain evidence="1 2">TW07627</strain>
    </source>
</reference>
<dbReference type="Proteomes" id="UP000003042">
    <property type="component" value="Unassembled WGS sequence"/>
</dbReference>
<gene>
    <name evidence="1" type="ORF">ESCAB7627_1390</name>
</gene>
<evidence type="ECO:0000313" key="1">
    <source>
        <dbReference type="EMBL" id="EDS92902.1"/>
    </source>
</evidence>